<dbReference type="InterPro" id="IPR030942">
    <property type="entry name" value="Mycoplas_M_dom"/>
</dbReference>
<feature type="domain" description="MG281-like antibody-binding region" evidence="1">
    <location>
        <begin position="139"/>
        <end position="376"/>
    </location>
</feature>
<dbReference type="Proteomes" id="UP000018735">
    <property type="component" value="Chromosome"/>
</dbReference>
<gene>
    <name evidence="2" type="ORF">GCW_01420</name>
</gene>
<dbReference type="Pfam" id="PF20757">
    <property type="entry name" value="M_large_dom"/>
    <property type="match status" value="1"/>
</dbReference>
<sequence>MKPKSLKKYYKKALLWIFGSVGLISVLLSGIIYTSVKISNSLYQDKQISGQNQPLAPVNRLIDFQTLAKFRIEDLDFELQKKIYSSTVESAELVNRSAVLVDDSVLENHDGELTSGQSDPQVPAPVKILAKEQTGHTSDFVSGYSDDNKYYQSPYYYNDRVYMPILDSPTIYLKNERTSSDIGLNNYQGWIAVGHARVNSRVSVFNYRATDELLAKFNNLPDRLIFTMLIDLYQANPAIINETLKEYSPDFVILSNADSQTMKQLVFPSSVKKLTIKSNILDRFDFSLVNSEIQELELYTPNLTEYNPLALNPKTHLIFDADYSTRFLSINLYGAQLTNQQALAALEDVFVHRYYERALQGSFVGGYISSLVLSDTGITSLNNLVIKNINPNYDSYTMSVKYHSNDSGQIELLKTTAWKTPTPTPTPDQAAAPGDGRVSVEDKDLRLLVSSEVPVNAEVLINVVSKYLYNNTRVNILDISKSLLKSGSLVDVANSLKAKIPYLNVVI</sequence>
<proteinExistence type="predicted"/>
<protein>
    <submittedName>
        <fullName evidence="2">IgG-blocking protein M</fullName>
    </submittedName>
</protein>
<organism evidence="2 3">
    <name type="scientific">Mycoplasmoides gallisepticum S6</name>
    <dbReference type="NCBI Taxonomy" id="1006581"/>
    <lineage>
        <taxon>Bacteria</taxon>
        <taxon>Bacillati</taxon>
        <taxon>Mycoplasmatota</taxon>
        <taxon>Mycoplasmoidales</taxon>
        <taxon>Mycoplasmoidaceae</taxon>
        <taxon>Mycoplasmoides</taxon>
    </lineage>
</organism>
<evidence type="ECO:0000313" key="2">
    <source>
        <dbReference type="EMBL" id="AHB99548.1"/>
    </source>
</evidence>
<dbReference type="AlphaFoldDB" id="A0A0F6CKC6"/>
<evidence type="ECO:0000313" key="3">
    <source>
        <dbReference type="Proteomes" id="UP000018735"/>
    </source>
</evidence>
<dbReference type="eggNOG" id="ENOG5030MY6">
    <property type="taxonomic scope" value="Bacteria"/>
</dbReference>
<dbReference type="NCBIfam" id="TIGR04524">
    <property type="entry name" value="mycoplas_M_dom"/>
    <property type="match status" value="1"/>
</dbReference>
<dbReference type="RefSeq" id="WP_011884082.1">
    <property type="nucleotide sequence ID" value="NC_023030.2"/>
</dbReference>
<accession>A0A0F6CKC6</accession>
<dbReference type="NCBIfam" id="TIGR04525">
    <property type="entry name" value="prot_M_MG281"/>
    <property type="match status" value="1"/>
</dbReference>
<reference evidence="2 3" key="1">
    <citation type="journal article" date="2011" name="PLoS ONE">
        <title>Core proteome of the minimal cell: comparative proteomics of three mollicute species.</title>
        <authorList>
            <person name="Fisunov G.Y."/>
            <person name="Alexeev D.G."/>
            <person name="Bazaleev N.A."/>
            <person name="Ladygina V.G."/>
            <person name="Galyamina M.A."/>
            <person name="Kondratov I.G."/>
            <person name="Zhukova N.A."/>
            <person name="Serebryakova M.V."/>
            <person name="Demina I.A."/>
            <person name="Govorun V.M."/>
        </authorList>
    </citation>
    <scope>NUCLEOTIDE SEQUENCE [LARGE SCALE GENOMIC DNA]</scope>
    <source>
        <strain evidence="2 3">S6</strain>
    </source>
</reference>
<dbReference type="HOGENOM" id="CLU_534020_0_0_14"/>
<dbReference type="InterPro" id="IPR048475">
    <property type="entry name" value="MG281-like_Ab-bd"/>
</dbReference>
<dbReference type="KEGG" id="mgz:GCW_01420"/>
<dbReference type="Gene3D" id="2.160.20.180">
    <property type="match status" value="1"/>
</dbReference>
<dbReference type="EMBL" id="CP006916">
    <property type="protein sequence ID" value="AHB99548.1"/>
    <property type="molecule type" value="Genomic_DNA"/>
</dbReference>
<dbReference type="InterPro" id="IPR030943">
    <property type="entry name" value="M_MG281"/>
</dbReference>
<evidence type="ECO:0000259" key="1">
    <source>
        <dbReference type="Pfam" id="PF20757"/>
    </source>
</evidence>
<name>A0A0F6CKC6_MYCGL</name>